<evidence type="ECO:0000256" key="3">
    <source>
        <dbReference type="ARBA" id="ARBA00022989"/>
    </source>
</evidence>
<dbReference type="EMBL" id="MZGJ01000018">
    <property type="protein sequence ID" value="OQX50808.1"/>
    <property type="molecule type" value="Genomic_DNA"/>
</dbReference>
<evidence type="ECO:0000256" key="5">
    <source>
        <dbReference type="SAM" id="Phobius"/>
    </source>
</evidence>
<dbReference type="SUPFAM" id="SSF90123">
    <property type="entry name" value="ABC transporter transmembrane region"/>
    <property type="match status" value="1"/>
</dbReference>
<evidence type="ECO:0000256" key="1">
    <source>
        <dbReference type="ARBA" id="ARBA00004651"/>
    </source>
</evidence>
<evidence type="ECO:0000313" key="7">
    <source>
        <dbReference type="Proteomes" id="UP000192520"/>
    </source>
</evidence>
<evidence type="ECO:0000313" key="6">
    <source>
        <dbReference type="EMBL" id="OQX50808.1"/>
    </source>
</evidence>
<feature type="transmembrane region" description="Helical" evidence="5">
    <location>
        <begin position="12"/>
        <end position="33"/>
    </location>
</feature>
<evidence type="ECO:0000256" key="2">
    <source>
        <dbReference type="ARBA" id="ARBA00022692"/>
    </source>
</evidence>
<sequence>MQEFFKKFIRKNLRSVFFWSGIRILAIIQALFWPYGLSRVVNALSGVETRWDLAVFWALLMIGNSLVENFLRLRSKYNLENVSVKLSVDLARFFSKKTKIRPGVRTGEAVQAVKLASEKIQSVANFFKENGLQMPIDGIIIPLVLLNAKIQYFLILLFYVFFYVLADLAVLFFYRRKFNKLISASQAFWGTEYRRVPDLWRKRENADLVEREVDEAGESLYRQSVQAGNVMNWLWISVQTVSTLGKGLAILYVLRLILHSLVPLGDLVLVAGYFDRMHGTLNIFTHASIELATSVIVLRRLNQAVETRK</sequence>
<keyword evidence="3 5" id="KW-1133">Transmembrane helix</keyword>
<comment type="subcellular location">
    <subcellularLocation>
        <location evidence="1">Cell membrane</location>
        <topology evidence="1">Multi-pass membrane protein</topology>
    </subcellularLocation>
</comment>
<dbReference type="Proteomes" id="UP000192520">
    <property type="component" value="Unassembled WGS sequence"/>
</dbReference>
<dbReference type="GO" id="GO:0005524">
    <property type="term" value="F:ATP binding"/>
    <property type="evidence" value="ECO:0007669"/>
    <property type="project" value="InterPro"/>
</dbReference>
<comment type="caution">
    <text evidence="6">The sequence shown here is derived from an EMBL/GenBank/DDBJ whole genome shotgun (WGS) entry which is preliminary data.</text>
</comment>
<reference evidence="7" key="1">
    <citation type="submission" date="2017-03" db="EMBL/GenBank/DDBJ databases">
        <title>Novel pathways for hydrocarbon cycling and metabolic interdependencies in hydrothermal sediment communities.</title>
        <authorList>
            <person name="Dombrowski N."/>
            <person name="Seitz K."/>
            <person name="Teske A."/>
            <person name="Baker B."/>
        </authorList>
    </citation>
    <scope>NUCLEOTIDE SEQUENCE [LARGE SCALE GENOMIC DNA]</scope>
</reference>
<gene>
    <name evidence="6" type="ORF">B5M47_03070</name>
</gene>
<evidence type="ECO:0000256" key="4">
    <source>
        <dbReference type="ARBA" id="ARBA00023136"/>
    </source>
</evidence>
<dbReference type="GO" id="GO:0005886">
    <property type="term" value="C:plasma membrane"/>
    <property type="evidence" value="ECO:0007669"/>
    <property type="project" value="UniProtKB-SubCell"/>
</dbReference>
<dbReference type="AlphaFoldDB" id="A0A1W9NXG5"/>
<accession>A0A1W9NXG5</accession>
<proteinExistence type="predicted"/>
<keyword evidence="4 5" id="KW-0472">Membrane</keyword>
<feature type="transmembrane region" description="Helical" evidence="5">
    <location>
        <begin position="152"/>
        <end position="174"/>
    </location>
</feature>
<dbReference type="Gene3D" id="1.20.1560.10">
    <property type="entry name" value="ABC transporter type 1, transmembrane domain"/>
    <property type="match status" value="1"/>
</dbReference>
<protein>
    <submittedName>
        <fullName evidence="6">Uncharacterized protein</fullName>
    </submittedName>
</protein>
<name>A0A1W9NXG5_UNCC3</name>
<feature type="transmembrane region" description="Helical" evidence="5">
    <location>
        <begin position="53"/>
        <end position="71"/>
    </location>
</feature>
<organism evidence="6 7">
    <name type="scientific">candidate division CPR3 bacterium 4484_211</name>
    <dbReference type="NCBI Taxonomy" id="1968527"/>
    <lineage>
        <taxon>Bacteria</taxon>
        <taxon>Bacteria division CPR3</taxon>
    </lineage>
</organism>
<dbReference type="InterPro" id="IPR036640">
    <property type="entry name" value="ABC1_TM_sf"/>
</dbReference>
<keyword evidence="2 5" id="KW-0812">Transmembrane</keyword>